<sequence length="144" mass="16502">MTVTRENVRVIDLSDTHELELYADTIHRRPVGSGETDFMEEGPFLVKAAEDDTLLISFQSMYFDPTDEDDNDADAAAEIVLNDIPCQEIFYDGENLHITNDLDKTLVVPKSHDFWHLAPFHFGYAYVETKKGQDRGQREFDQGE</sequence>
<dbReference type="Proteomes" id="UP000566995">
    <property type="component" value="Unassembled WGS sequence"/>
</dbReference>
<dbReference type="AlphaFoldDB" id="A0A7W7KEQ0"/>
<dbReference type="EMBL" id="JACHLI010000001">
    <property type="protein sequence ID" value="MBB4861462.1"/>
    <property type="molecule type" value="Genomic_DNA"/>
</dbReference>
<evidence type="ECO:0000313" key="1">
    <source>
        <dbReference type="EMBL" id="MBB4861462.1"/>
    </source>
</evidence>
<organism evidence="1 2">
    <name type="scientific">Pseudomonas nitroreducens</name>
    <dbReference type="NCBI Taxonomy" id="46680"/>
    <lineage>
        <taxon>Bacteria</taxon>
        <taxon>Pseudomonadati</taxon>
        <taxon>Pseudomonadota</taxon>
        <taxon>Gammaproteobacteria</taxon>
        <taxon>Pseudomonadales</taxon>
        <taxon>Pseudomonadaceae</taxon>
        <taxon>Pseudomonas</taxon>
    </lineage>
</organism>
<proteinExistence type="predicted"/>
<name>A0A7W7KEQ0_PSENT</name>
<accession>A0A7W7KEQ0</accession>
<evidence type="ECO:0000313" key="2">
    <source>
        <dbReference type="Proteomes" id="UP000566995"/>
    </source>
</evidence>
<dbReference type="RefSeq" id="WP_184585726.1">
    <property type="nucleotide sequence ID" value="NZ_JACHLI010000001.1"/>
</dbReference>
<gene>
    <name evidence="1" type="ORF">HNP46_000273</name>
</gene>
<comment type="caution">
    <text evidence="1">The sequence shown here is derived from an EMBL/GenBank/DDBJ whole genome shotgun (WGS) entry which is preliminary data.</text>
</comment>
<reference evidence="1 2" key="1">
    <citation type="submission" date="2020-08" db="EMBL/GenBank/DDBJ databases">
        <title>Functional genomics of gut bacteria from endangered species of beetles.</title>
        <authorList>
            <person name="Carlos-Shanley C."/>
        </authorList>
    </citation>
    <scope>NUCLEOTIDE SEQUENCE [LARGE SCALE GENOMIC DNA]</scope>
    <source>
        <strain evidence="1 2">S00179</strain>
    </source>
</reference>
<protein>
    <submittedName>
        <fullName evidence="1">Uncharacterized protein</fullName>
    </submittedName>
</protein>